<evidence type="ECO:0000313" key="2">
    <source>
        <dbReference type="Proteomes" id="UP000620224"/>
    </source>
</evidence>
<protein>
    <submittedName>
        <fullName evidence="1">Uncharacterized protein</fullName>
    </submittedName>
</protein>
<keyword evidence="2" id="KW-1185">Reference proteome</keyword>
<organism evidence="1 2">
    <name type="scientific">Streptomyces lucensis JCM 4490</name>
    <dbReference type="NCBI Taxonomy" id="1306176"/>
    <lineage>
        <taxon>Bacteria</taxon>
        <taxon>Bacillati</taxon>
        <taxon>Actinomycetota</taxon>
        <taxon>Actinomycetes</taxon>
        <taxon>Kitasatosporales</taxon>
        <taxon>Streptomycetaceae</taxon>
        <taxon>Streptomyces</taxon>
    </lineage>
</organism>
<evidence type="ECO:0000313" key="1">
    <source>
        <dbReference type="EMBL" id="GGW57073.1"/>
    </source>
</evidence>
<accession>A0A918MSV3</accession>
<reference evidence="1" key="1">
    <citation type="journal article" date="2014" name="Int. J. Syst. Evol. Microbiol.">
        <title>Complete genome sequence of Corynebacterium casei LMG S-19264T (=DSM 44701T), isolated from a smear-ripened cheese.</title>
        <authorList>
            <consortium name="US DOE Joint Genome Institute (JGI-PGF)"/>
            <person name="Walter F."/>
            <person name="Albersmeier A."/>
            <person name="Kalinowski J."/>
            <person name="Ruckert C."/>
        </authorList>
    </citation>
    <scope>NUCLEOTIDE SEQUENCE</scope>
    <source>
        <strain evidence="1">JCM 4490</strain>
    </source>
</reference>
<dbReference type="EMBL" id="BMUE01000007">
    <property type="protein sequence ID" value="GGW57073.1"/>
    <property type="molecule type" value="Genomic_DNA"/>
</dbReference>
<proteinExistence type="predicted"/>
<name>A0A918MSV3_9ACTN</name>
<dbReference type="AlphaFoldDB" id="A0A918MSV3"/>
<gene>
    <name evidence="1" type="ORF">GCM10010503_37990</name>
</gene>
<comment type="caution">
    <text evidence="1">The sequence shown here is derived from an EMBL/GenBank/DDBJ whole genome shotgun (WGS) entry which is preliminary data.</text>
</comment>
<reference evidence="1" key="2">
    <citation type="submission" date="2020-09" db="EMBL/GenBank/DDBJ databases">
        <authorList>
            <person name="Sun Q."/>
            <person name="Ohkuma M."/>
        </authorList>
    </citation>
    <scope>NUCLEOTIDE SEQUENCE</scope>
    <source>
        <strain evidence="1">JCM 4490</strain>
    </source>
</reference>
<sequence length="151" mass="15696">MTDRGGTVSGMVVWWSAKSAEGPAQQFLVHAGTAGAGHARHRKARHDNSPVMLPRLVLPPEELLPELPSAPSQDTGHGAALPPACGLPELGHLLVPSAGGIRHFDHLTLPDPEQGVAAQLGQVLAEPDSCVPPMPQWIATDMSTALYGGAS</sequence>
<dbReference type="Proteomes" id="UP000620224">
    <property type="component" value="Unassembled WGS sequence"/>
</dbReference>